<keyword evidence="3" id="KW-1185">Reference proteome</keyword>
<evidence type="ECO:0000256" key="1">
    <source>
        <dbReference type="SAM" id="MobiDB-lite"/>
    </source>
</evidence>
<dbReference type="Proteomes" id="UP001054821">
    <property type="component" value="Chromosome 8"/>
</dbReference>
<proteinExistence type="predicted"/>
<sequence>MLVVESEQRQQWLRKEVAVAATILLFAQVVREVPGRSSRSKQAREGQKRVAQHPCMSQASASLDQSRSSLRSRLGPKTNVQTSLDKTLPPMTCIVSDGVMSFAIKAGEDLGIPVALFWCEIPHRPNGEGVMCLIWHTSHPSSRRPLGSSLALES</sequence>
<name>A0AAD4YM59_PRUDU</name>
<protein>
    <recommendedName>
        <fullName evidence="4">UDP-Glycosyltransferase superfamily protein</fullName>
    </recommendedName>
</protein>
<comment type="caution">
    <text evidence="2">The sequence shown here is derived from an EMBL/GenBank/DDBJ whole genome shotgun (WGS) entry which is preliminary data.</text>
</comment>
<evidence type="ECO:0000313" key="3">
    <source>
        <dbReference type="Proteomes" id="UP001054821"/>
    </source>
</evidence>
<feature type="region of interest" description="Disordered" evidence="1">
    <location>
        <begin position="36"/>
        <end position="82"/>
    </location>
</feature>
<organism evidence="2 3">
    <name type="scientific">Prunus dulcis</name>
    <name type="common">Almond</name>
    <name type="synonym">Amygdalus dulcis</name>
    <dbReference type="NCBI Taxonomy" id="3755"/>
    <lineage>
        <taxon>Eukaryota</taxon>
        <taxon>Viridiplantae</taxon>
        <taxon>Streptophyta</taxon>
        <taxon>Embryophyta</taxon>
        <taxon>Tracheophyta</taxon>
        <taxon>Spermatophyta</taxon>
        <taxon>Magnoliopsida</taxon>
        <taxon>eudicotyledons</taxon>
        <taxon>Gunneridae</taxon>
        <taxon>Pentapetalae</taxon>
        <taxon>rosids</taxon>
        <taxon>fabids</taxon>
        <taxon>Rosales</taxon>
        <taxon>Rosaceae</taxon>
        <taxon>Amygdaloideae</taxon>
        <taxon>Amygdaleae</taxon>
        <taxon>Prunus</taxon>
    </lineage>
</organism>
<gene>
    <name evidence="2" type="ORF">L3X38_042639</name>
</gene>
<accession>A0AAD4YM59</accession>
<dbReference type="AlphaFoldDB" id="A0AAD4YM59"/>
<dbReference type="EMBL" id="JAJFAZ020000008">
    <property type="protein sequence ID" value="KAI5313463.1"/>
    <property type="molecule type" value="Genomic_DNA"/>
</dbReference>
<evidence type="ECO:0008006" key="4">
    <source>
        <dbReference type="Google" id="ProtNLM"/>
    </source>
</evidence>
<reference evidence="2 3" key="1">
    <citation type="journal article" date="2022" name="G3 (Bethesda)">
        <title>Whole-genome sequence and methylome profiling of the almond [Prunus dulcis (Mill.) D.A. Webb] cultivar 'Nonpareil'.</title>
        <authorList>
            <person name="D'Amico-Willman K.M."/>
            <person name="Ouma W.Z."/>
            <person name="Meulia T."/>
            <person name="Sideli G.M."/>
            <person name="Gradziel T.M."/>
            <person name="Fresnedo-Ramirez J."/>
        </authorList>
    </citation>
    <scope>NUCLEOTIDE SEQUENCE [LARGE SCALE GENOMIC DNA]</scope>
    <source>
        <strain evidence="2">Clone GOH B32 T37-40</strain>
    </source>
</reference>
<feature type="compositionally biased region" description="Low complexity" evidence="1">
    <location>
        <begin position="57"/>
        <end position="73"/>
    </location>
</feature>
<dbReference type="Gene3D" id="3.40.50.2000">
    <property type="entry name" value="Glycogen Phosphorylase B"/>
    <property type="match status" value="1"/>
</dbReference>
<evidence type="ECO:0000313" key="2">
    <source>
        <dbReference type="EMBL" id="KAI5313463.1"/>
    </source>
</evidence>